<evidence type="ECO:0000256" key="5">
    <source>
        <dbReference type="ARBA" id="ARBA00022771"/>
    </source>
</evidence>
<dbReference type="Gene3D" id="3.30.40.10">
    <property type="entry name" value="Zinc/RING finger domain, C3HC4 (zinc finger)"/>
    <property type="match status" value="1"/>
</dbReference>
<evidence type="ECO:0000256" key="10">
    <source>
        <dbReference type="SAM" id="MobiDB-lite"/>
    </source>
</evidence>
<dbReference type="GO" id="GO:0008270">
    <property type="term" value="F:zinc ion binding"/>
    <property type="evidence" value="ECO:0007669"/>
    <property type="project" value="UniProtKB-KW"/>
</dbReference>
<comment type="similarity">
    <text evidence="2">Belongs to the Integrator subunit 12 family.</text>
</comment>
<keyword evidence="7" id="KW-0539">Nucleus</keyword>
<evidence type="ECO:0000259" key="11">
    <source>
        <dbReference type="PROSITE" id="PS50016"/>
    </source>
</evidence>
<evidence type="ECO:0000256" key="9">
    <source>
        <dbReference type="PROSITE-ProRule" id="PRU00146"/>
    </source>
</evidence>
<dbReference type="GO" id="GO:0032039">
    <property type="term" value="C:integrator complex"/>
    <property type="evidence" value="ECO:0007669"/>
    <property type="project" value="UniProtKB-ARBA"/>
</dbReference>
<dbReference type="InterPro" id="IPR019787">
    <property type="entry name" value="Znf_PHD-finger"/>
</dbReference>
<feature type="region of interest" description="Disordered" evidence="10">
    <location>
        <begin position="34"/>
        <end position="149"/>
    </location>
</feature>
<feature type="compositionally biased region" description="Low complexity" evidence="10">
    <location>
        <begin position="360"/>
        <end position="371"/>
    </location>
</feature>
<evidence type="ECO:0000256" key="7">
    <source>
        <dbReference type="ARBA" id="ARBA00023242"/>
    </source>
</evidence>
<comment type="subunit">
    <text evidence="8">Component of the Integrator complex, composed of core subunits INTS1, INTS2, INTS3, INTS4, INTS5, INTS6, INTS7, INTS8, INTS9/RC74, INTS10, INTS11/CPSF3L, INTS12, INTS13, INTS14 and INTS15. The core complex associates with protein phosphatase 2A subunits PPP2CA and PPP2R1A, to form the Integrator-PP2A (INTAC) complex.</text>
</comment>
<dbReference type="InterPro" id="IPR011011">
    <property type="entry name" value="Znf_FYVE_PHD"/>
</dbReference>
<dbReference type="GO" id="GO:0160232">
    <property type="term" value="C:INTAC complex"/>
    <property type="evidence" value="ECO:0007669"/>
    <property type="project" value="UniProtKB-ARBA"/>
</dbReference>
<dbReference type="SUPFAM" id="SSF57903">
    <property type="entry name" value="FYVE/PHD zinc finger"/>
    <property type="match status" value="1"/>
</dbReference>
<protein>
    <recommendedName>
        <fullName evidence="3">Integrator complex subunit 12</fullName>
    </recommendedName>
</protein>
<dbReference type="InterPro" id="IPR039054">
    <property type="entry name" value="Int12_PHD"/>
</dbReference>
<organism evidence="12">
    <name type="scientific">Phallusia mammillata</name>
    <dbReference type="NCBI Taxonomy" id="59560"/>
    <lineage>
        <taxon>Eukaryota</taxon>
        <taxon>Metazoa</taxon>
        <taxon>Chordata</taxon>
        <taxon>Tunicata</taxon>
        <taxon>Ascidiacea</taxon>
        <taxon>Phlebobranchia</taxon>
        <taxon>Ascidiidae</taxon>
        <taxon>Phallusia</taxon>
    </lineage>
</organism>
<evidence type="ECO:0000256" key="6">
    <source>
        <dbReference type="ARBA" id="ARBA00022833"/>
    </source>
</evidence>
<dbReference type="EMBL" id="LR786002">
    <property type="protein sequence ID" value="CAB3256344.1"/>
    <property type="molecule type" value="mRNA"/>
</dbReference>
<dbReference type="PROSITE" id="PS50016">
    <property type="entry name" value="ZF_PHD_2"/>
    <property type="match status" value="1"/>
</dbReference>
<feature type="domain" description="PHD-type" evidence="11">
    <location>
        <begin position="165"/>
        <end position="221"/>
    </location>
</feature>
<dbReference type="InterPro" id="IPR051776">
    <property type="entry name" value="Integrator_subunit_12"/>
</dbReference>
<feature type="compositionally biased region" description="Polar residues" evidence="10">
    <location>
        <begin position="415"/>
        <end position="433"/>
    </location>
</feature>
<dbReference type="PANTHER" id="PTHR13415">
    <property type="entry name" value="NUCLEAR FACTOR-RELATED"/>
    <property type="match status" value="1"/>
</dbReference>
<feature type="compositionally biased region" description="Basic and acidic residues" evidence="10">
    <location>
        <begin position="296"/>
        <end position="308"/>
    </location>
</feature>
<feature type="compositionally biased region" description="Polar residues" evidence="10">
    <location>
        <begin position="113"/>
        <end position="149"/>
    </location>
</feature>
<evidence type="ECO:0000256" key="3">
    <source>
        <dbReference type="ARBA" id="ARBA00016814"/>
    </source>
</evidence>
<proteinExistence type="evidence at transcript level"/>
<feature type="compositionally biased region" description="Basic and acidic residues" evidence="10">
    <location>
        <begin position="76"/>
        <end position="97"/>
    </location>
</feature>
<feature type="compositionally biased region" description="Basic and acidic residues" evidence="10">
    <location>
        <begin position="34"/>
        <end position="50"/>
    </location>
</feature>
<dbReference type="InterPro" id="IPR013083">
    <property type="entry name" value="Znf_RING/FYVE/PHD"/>
</dbReference>
<feature type="compositionally biased region" description="Low complexity" evidence="10">
    <location>
        <begin position="59"/>
        <end position="70"/>
    </location>
</feature>
<dbReference type="InterPro" id="IPR001965">
    <property type="entry name" value="Znf_PHD"/>
</dbReference>
<dbReference type="FunFam" id="3.30.40.10:FF:000101">
    <property type="entry name" value="Integrator complex subunit 12"/>
    <property type="match status" value="1"/>
</dbReference>
<feature type="region of interest" description="Disordered" evidence="10">
    <location>
        <begin position="249"/>
        <end position="338"/>
    </location>
</feature>
<dbReference type="PANTHER" id="PTHR13415:SF2">
    <property type="entry name" value="INTEGRATOR COMPLEX SUBUNIT 12"/>
    <property type="match status" value="1"/>
</dbReference>
<reference evidence="12" key="1">
    <citation type="submission" date="2020-04" db="EMBL/GenBank/DDBJ databases">
        <authorList>
            <person name="Neveu A P."/>
        </authorList>
    </citation>
    <scope>NUCLEOTIDE SEQUENCE</scope>
    <source>
        <tissue evidence="12">Whole embryo</tissue>
    </source>
</reference>
<gene>
    <name evidence="12" type="primary">Ints12</name>
</gene>
<sequence length="455" mass="49873">MCSVVELDSIFIQALGYFQSRNPGTSATLKSLVDDSVEKSQRPKDTKELLNRLPGGLNKSSKPISKPAKPGIVASDPRRKEKEQAQKRHFEKVQRDLEEIDQEIGLSKKVHKSSMSPNGVNSPATTGRHNAKNSSPSHDGIVQNHSSYGKASPLANDEFELEMDALACVVCNQLSIGSGNQLVECQECHNLYHQDCHQPTVSDQEMNDPRYIWYCATCKRKLKKQAKQQMSKPPSLLIGNSLDVLRDKTTPVEVKTPTSLTPFKRNEMKPTLSSSTSGGSLQGWASLGKPPTNSQKPEDLTKHNDGKPESSPSLKPSTAKDKTTKAIKNHAKQAPSKYTVSDVWAEALGAKTAKPESKSSPKSNISNNQPKHNLLPSASRTPNIFDSISSQKSPSHKVGHSNSHLANKAAPYPKSSASMPTVPNKNNVQNQENAVKRLQLVKKKAAKMQQKRSRI</sequence>
<feature type="compositionally biased region" description="Polar residues" evidence="10">
    <location>
        <begin position="376"/>
        <end position="393"/>
    </location>
</feature>
<dbReference type="CDD" id="cd15501">
    <property type="entry name" value="PHD_Int12"/>
    <property type="match status" value="1"/>
</dbReference>
<dbReference type="PROSITE" id="PS01359">
    <property type="entry name" value="ZF_PHD_1"/>
    <property type="match status" value="1"/>
</dbReference>
<keyword evidence="6" id="KW-0862">Zinc</keyword>
<evidence type="ECO:0000256" key="8">
    <source>
        <dbReference type="ARBA" id="ARBA00063548"/>
    </source>
</evidence>
<accession>A0A6F9DEH8</accession>
<keyword evidence="4" id="KW-0479">Metal-binding</keyword>
<dbReference type="Pfam" id="PF00628">
    <property type="entry name" value="PHD"/>
    <property type="match status" value="1"/>
</dbReference>
<evidence type="ECO:0000313" key="12">
    <source>
        <dbReference type="EMBL" id="CAB3256344.1"/>
    </source>
</evidence>
<feature type="region of interest" description="Disordered" evidence="10">
    <location>
        <begin position="351"/>
        <end position="455"/>
    </location>
</feature>
<dbReference type="SMART" id="SM00249">
    <property type="entry name" value="PHD"/>
    <property type="match status" value="1"/>
</dbReference>
<evidence type="ECO:0000256" key="4">
    <source>
        <dbReference type="ARBA" id="ARBA00022723"/>
    </source>
</evidence>
<name>A0A6F9DEH8_9ASCI</name>
<comment type="subcellular location">
    <subcellularLocation>
        <location evidence="1">Nucleus</location>
    </subcellularLocation>
</comment>
<dbReference type="InterPro" id="IPR019786">
    <property type="entry name" value="Zinc_finger_PHD-type_CS"/>
</dbReference>
<dbReference type="GO" id="GO:0034472">
    <property type="term" value="P:snRNA 3'-end processing"/>
    <property type="evidence" value="ECO:0007669"/>
    <property type="project" value="TreeGrafter"/>
</dbReference>
<dbReference type="AlphaFoldDB" id="A0A6F9DEH8"/>
<evidence type="ECO:0000256" key="1">
    <source>
        <dbReference type="ARBA" id="ARBA00004123"/>
    </source>
</evidence>
<keyword evidence="5 9" id="KW-0863">Zinc-finger</keyword>
<evidence type="ECO:0000256" key="2">
    <source>
        <dbReference type="ARBA" id="ARBA00006009"/>
    </source>
</evidence>
<dbReference type="GO" id="GO:0160240">
    <property type="term" value="P:RNA polymerase II transcription initiation surveillance"/>
    <property type="evidence" value="ECO:0007669"/>
    <property type="project" value="UniProtKB-ARBA"/>
</dbReference>
<feature type="compositionally biased region" description="Basic residues" evidence="10">
    <location>
        <begin position="439"/>
        <end position="455"/>
    </location>
</feature>